<dbReference type="RefSeq" id="WP_280142008.1">
    <property type="nucleotide sequence ID" value="NZ_FPBD01000018.1"/>
</dbReference>
<dbReference type="InterPro" id="IPR031325">
    <property type="entry name" value="RHS_repeat"/>
</dbReference>
<feature type="non-terminal residue" evidence="6">
    <location>
        <position position="1742"/>
    </location>
</feature>
<dbReference type="InterPro" id="IPR011049">
    <property type="entry name" value="Serralysin-like_metalloprot_C"/>
</dbReference>
<dbReference type="InterPro" id="IPR006530">
    <property type="entry name" value="YD"/>
</dbReference>
<dbReference type="InterPro" id="IPR001343">
    <property type="entry name" value="Hemolysn_Ca-bd"/>
</dbReference>
<keyword evidence="2" id="KW-0964">Secreted</keyword>
<feature type="domain" description="Dystroglycan-type cadherin-like" evidence="5">
    <location>
        <begin position="1366"/>
        <end position="1462"/>
    </location>
</feature>
<protein>
    <submittedName>
        <fullName evidence="6">YD repeat-containing protein</fullName>
    </submittedName>
</protein>
<organism evidence="6 7">
    <name type="scientific">Pseudovibrio denitrificans</name>
    <dbReference type="NCBI Taxonomy" id="258256"/>
    <lineage>
        <taxon>Bacteria</taxon>
        <taxon>Pseudomonadati</taxon>
        <taxon>Pseudomonadota</taxon>
        <taxon>Alphaproteobacteria</taxon>
        <taxon>Hyphomicrobiales</taxon>
        <taxon>Stappiaceae</taxon>
        <taxon>Pseudovibrio</taxon>
    </lineage>
</organism>
<dbReference type="InterPro" id="IPR028994">
    <property type="entry name" value="Integrin_alpha_N"/>
</dbReference>
<dbReference type="PROSITE" id="PS00330">
    <property type="entry name" value="HEMOLYSIN_CALCIUM"/>
    <property type="match status" value="3"/>
</dbReference>
<name>A0A1I7E0C9_9HYPH</name>
<dbReference type="Proteomes" id="UP000183371">
    <property type="component" value="Unassembled WGS sequence"/>
</dbReference>
<evidence type="ECO:0000256" key="3">
    <source>
        <dbReference type="ARBA" id="ARBA00023026"/>
    </source>
</evidence>
<reference evidence="7" key="1">
    <citation type="submission" date="2016-10" db="EMBL/GenBank/DDBJ databases">
        <authorList>
            <person name="Varghese N."/>
            <person name="Submissions S."/>
        </authorList>
    </citation>
    <scope>NUCLEOTIDE SEQUENCE [LARGE SCALE GENOMIC DNA]</scope>
    <source>
        <strain evidence="7">DSM 17465</strain>
    </source>
</reference>
<evidence type="ECO:0000259" key="5">
    <source>
        <dbReference type="SMART" id="SM00736"/>
    </source>
</evidence>
<dbReference type="InterPro" id="IPR003284">
    <property type="entry name" value="Sal_SpvB"/>
</dbReference>
<evidence type="ECO:0000313" key="7">
    <source>
        <dbReference type="Proteomes" id="UP000183371"/>
    </source>
</evidence>
<dbReference type="InterPro" id="IPR018511">
    <property type="entry name" value="Hemolysin-typ_Ca-bd_CS"/>
</dbReference>
<dbReference type="Gene3D" id="2.150.10.10">
    <property type="entry name" value="Serralysin-like metalloprotease, C-terminal"/>
    <property type="match status" value="3"/>
</dbReference>
<dbReference type="InterPro" id="IPR015919">
    <property type="entry name" value="Cadherin-like_sf"/>
</dbReference>
<feature type="signal peptide" evidence="4">
    <location>
        <begin position="1"/>
        <end position="31"/>
    </location>
</feature>
<keyword evidence="4" id="KW-0732">Signal</keyword>
<dbReference type="Gene3D" id="2.180.10.10">
    <property type="entry name" value="RHS repeat-associated core"/>
    <property type="match status" value="1"/>
</dbReference>
<keyword evidence="3" id="KW-0843">Virulence</keyword>
<dbReference type="SUPFAM" id="SSF69318">
    <property type="entry name" value="Integrin alpha N-terminal domain"/>
    <property type="match status" value="1"/>
</dbReference>
<evidence type="ECO:0000313" key="6">
    <source>
        <dbReference type="EMBL" id="SFU17377.1"/>
    </source>
</evidence>
<dbReference type="Pfam" id="PF03534">
    <property type="entry name" value="SpvB"/>
    <property type="match status" value="1"/>
</dbReference>
<gene>
    <name evidence="6" type="ORF">SAMN05444141_1181</name>
</gene>
<dbReference type="EMBL" id="FPBD01000018">
    <property type="protein sequence ID" value="SFU17377.1"/>
    <property type="molecule type" value="Genomic_DNA"/>
</dbReference>
<dbReference type="GO" id="GO:0016020">
    <property type="term" value="C:membrane"/>
    <property type="evidence" value="ECO:0007669"/>
    <property type="project" value="InterPro"/>
</dbReference>
<evidence type="ECO:0000256" key="2">
    <source>
        <dbReference type="ARBA" id="ARBA00022525"/>
    </source>
</evidence>
<dbReference type="PRINTS" id="PR00313">
    <property type="entry name" value="CABNDNGRPT"/>
</dbReference>
<dbReference type="Pfam" id="PF12256">
    <property type="entry name" value="TcdB_toxin_midN"/>
    <property type="match status" value="1"/>
</dbReference>
<accession>A0A1I7E0C9</accession>
<evidence type="ECO:0000256" key="4">
    <source>
        <dbReference type="SAM" id="SignalP"/>
    </source>
</evidence>
<dbReference type="NCBIfam" id="TIGR01643">
    <property type="entry name" value="YD_repeat_2x"/>
    <property type="match status" value="3"/>
</dbReference>
<dbReference type="InterPro" id="IPR006644">
    <property type="entry name" value="Cadg"/>
</dbReference>
<dbReference type="InterPro" id="IPR022045">
    <property type="entry name" value="TcdB_toxin_mid/N"/>
</dbReference>
<dbReference type="Gene3D" id="2.60.40.10">
    <property type="entry name" value="Immunoglobulins"/>
    <property type="match status" value="1"/>
</dbReference>
<dbReference type="Pfam" id="PF05345">
    <property type="entry name" value="He_PIG"/>
    <property type="match status" value="1"/>
</dbReference>
<comment type="subcellular location">
    <subcellularLocation>
        <location evidence="1">Secreted</location>
    </subcellularLocation>
</comment>
<sequence length="1742" mass="191495">MIFLSRQLRSAIVMCCSATLLLTQNISIALSQDSNPQNGVELNVHRAPLVIPTDKKPEVSPQGKYTQRVAINAPQFYSIKPSVSLQYTSTQRQNSDASAVLGLGWSLHAGSVIKRTNIGGGVPFFEDFKDIYQLDGIQLLACADNNASNIWSGSYPDHWKTKKTSASCSSGGNFAAQSDNYFKIERKINNNTWEVLSTAGIKRQYRPVSYFKDVSEENSEEAQKLLNVSTWLLNEEMDTLGNKIKYSWTIDQQTEGYAHRLALISYGPYQIKFNYGQRSDVISFATGTSIFGEQHHKLTSIEIKEEGNKLRAYSLDYSSSDLTRKSLLMKVEEFGSDYKIANNRVNSGTKLPALYFEYEPEVISFKDKSFNTQANGVDYWQRFFPVNGADFNRDGKDEIFWSGYVRGEDDNEGGDGLSNDNAARILVLDNEQASISSNILFKDDNPPLSYNYDHKYLGLLPKSLTNERVAVVYFDDNFRDGELLISKFDDDSYKHVSLLQTDATNAVMAQTHRSNSQVILTFNEKTKKIHSYEINESKAKLLSTSAGLIEDKFSRDDLDKFFDINGDGLDDFISVGATDYLYRNFEGNFDSMSSLGYIKVFGDDLYAKGFGDFNGDGLSDLAQDIDKKNISVLLSTGDNFLSPSVWTEQSKFEVPKTDPYYGNFFIELAGDAYRDLNKFIVIDVNNDGLSDLIQHNFMSGAKACSRYGFCDTHFPYASRIFISTGAQFVPLNDANTGKQLIIEDFAGFGDFNGDGLLDVVGRIDTSSERFRTISYGNGGFGNLLKRTTSAEGKITTINYTTSRKVKDNLQPFNTVLVSDITVDDGLSTLQTISFKYEGGRYNKYYNRSLGFGKIITILPKVSGESNAPTIETTYRQDLASVGKIAQRVWKDGDGTVLRKQVEEYTAQNDNAPFTSLNTASLIFTYDGGIEKVRKVVREFDAYGQLKHRVDHGDVAKSGDERTYTRWSYPNIDKYIVDRWAVEQVNEGTSYDYSDRRAMRRWNYYDNQNVDVAPTKGLTTQVSQWTGGGNEDKRVLEQNSYDSYGNLISRKNALGETTSYVYDAQDHLFPIEERSPLYHGGDTRHKVRTSWDKACGQPLTQTDANGKVTSYSYDVLCRLVRTEYPDGGYEALSYVNWGVPTSQHIVKTSTPTKGSTPVTSREYYDGLGRVWKTEQDVGAGQIVRELTGYNARGQKAWAKPLHAPGTEPQPVTYSYDALGRQTRMDYGDGSFMRTSYGAGPQFRFVEVTDALGNKARTHFDAYDNEVVREKLLDGQWLATRMDYDVLNQLVKVTDPAGSIWTYSFDGLGNQVSATDPNLGTWTKEYDGANRLIKQTDNKGQVTTFTYDKAGRTKSRQVVGQLLNQPPVLSQALTDQSLSEGSAWSYTVPAGSFSDPEGTILTFSASLSDGSALPAWLSFNGNTFTGTAPASSAGEVLIKVSASDGALSTADVFKLTITASDTQPEPIMGTSANETLKGTAAADEIHGLAGNDKLYGLAGNDKLYGGEGYDELYGGAGADHLDGGAGSDLINYHQSPSRVIVNLSTKSLSGGDAEGDTIANIERVGGSNFDDVLTGDDQNNVLYAQHGIDKLYGLGGDDQLNAYGSGADILDGGEGTDTVRYYYASSGVTVNLADPSQNTGDAAGDTYISIERIMGTRDHADTLIGDAGNNTLYGYAGGDTLDGGPGVDIVDYASSPTGVSVNLTTGAVSGGHAEGDTISNFEIVMGSNHDDVLIGDEQNNALYG</sequence>
<dbReference type="PANTHER" id="PTHR32305:SF17">
    <property type="entry name" value="TRNA NUCLEASE WAPA"/>
    <property type="match status" value="1"/>
</dbReference>
<dbReference type="SUPFAM" id="SSF51120">
    <property type="entry name" value="beta-Roll"/>
    <property type="match status" value="3"/>
</dbReference>
<evidence type="ECO:0000256" key="1">
    <source>
        <dbReference type="ARBA" id="ARBA00004613"/>
    </source>
</evidence>
<dbReference type="SMART" id="SM00736">
    <property type="entry name" value="CADG"/>
    <property type="match status" value="1"/>
</dbReference>
<dbReference type="PANTHER" id="PTHR32305">
    <property type="match status" value="1"/>
</dbReference>
<feature type="chain" id="PRO_5010364731" evidence="4">
    <location>
        <begin position="32"/>
        <end position="1742"/>
    </location>
</feature>
<dbReference type="InterPro" id="IPR050708">
    <property type="entry name" value="T6SS_VgrG/RHS"/>
</dbReference>
<dbReference type="GO" id="GO:0005737">
    <property type="term" value="C:cytoplasm"/>
    <property type="evidence" value="ECO:0007669"/>
    <property type="project" value="InterPro"/>
</dbReference>
<proteinExistence type="predicted"/>
<keyword evidence="7" id="KW-1185">Reference proteome</keyword>
<dbReference type="GO" id="GO:0005509">
    <property type="term" value="F:calcium ion binding"/>
    <property type="evidence" value="ECO:0007669"/>
    <property type="project" value="InterPro"/>
</dbReference>
<dbReference type="SUPFAM" id="SSF49313">
    <property type="entry name" value="Cadherin-like"/>
    <property type="match status" value="1"/>
</dbReference>
<dbReference type="InterPro" id="IPR013783">
    <property type="entry name" value="Ig-like_fold"/>
</dbReference>
<dbReference type="GO" id="GO:0005576">
    <property type="term" value="C:extracellular region"/>
    <property type="evidence" value="ECO:0007669"/>
    <property type="project" value="UniProtKB-SubCell"/>
</dbReference>
<dbReference type="Pfam" id="PF00353">
    <property type="entry name" value="HemolysinCabind"/>
    <property type="match status" value="4"/>
</dbReference>
<dbReference type="Pfam" id="PF05593">
    <property type="entry name" value="RHS_repeat"/>
    <property type="match status" value="4"/>
</dbReference>